<dbReference type="SUPFAM" id="SSF48452">
    <property type="entry name" value="TPR-like"/>
    <property type="match status" value="2"/>
</dbReference>
<dbReference type="Gene3D" id="3.40.50.280">
    <property type="entry name" value="Cobalamin-binding domain"/>
    <property type="match status" value="1"/>
</dbReference>
<protein>
    <submittedName>
        <fullName evidence="11">Glycosyltransferase</fullName>
    </submittedName>
</protein>
<dbReference type="Pfam" id="PF02310">
    <property type="entry name" value="B12-binding"/>
    <property type="match status" value="1"/>
</dbReference>
<keyword evidence="3" id="KW-0949">S-adenosyl-L-methionine</keyword>
<dbReference type="Pfam" id="PF13432">
    <property type="entry name" value="TPR_16"/>
    <property type="match status" value="4"/>
</dbReference>
<dbReference type="Gene3D" id="3.80.30.20">
    <property type="entry name" value="tm_1862 like domain"/>
    <property type="match status" value="1"/>
</dbReference>
<dbReference type="InterPro" id="IPR023404">
    <property type="entry name" value="rSAM_horseshoe"/>
</dbReference>
<gene>
    <name evidence="11" type="ORF">IIE05_07195</name>
</gene>
<evidence type="ECO:0000256" key="1">
    <source>
        <dbReference type="ARBA" id="ARBA00001966"/>
    </source>
</evidence>
<dbReference type="Pfam" id="PF04055">
    <property type="entry name" value="Radical_SAM"/>
    <property type="match status" value="1"/>
</dbReference>
<feature type="repeat" description="TPR" evidence="7">
    <location>
        <begin position="2138"/>
        <end position="2171"/>
    </location>
</feature>
<dbReference type="InterPro" id="IPR006158">
    <property type="entry name" value="Cobalamin-bd"/>
</dbReference>
<dbReference type="PROSITE" id="PS01278">
    <property type="entry name" value="MTTASE_RADICAL"/>
    <property type="match status" value="1"/>
</dbReference>
<evidence type="ECO:0000259" key="9">
    <source>
        <dbReference type="PROSITE" id="PS51332"/>
    </source>
</evidence>
<feature type="region of interest" description="Disordered" evidence="8">
    <location>
        <begin position="2012"/>
        <end position="2038"/>
    </location>
</feature>
<feature type="domain" description="Radical SAM core" evidence="10">
    <location>
        <begin position="470"/>
        <end position="692"/>
    </location>
</feature>
<dbReference type="Pfam" id="PF00534">
    <property type="entry name" value="Glycos_transf_1"/>
    <property type="match status" value="1"/>
</dbReference>
<dbReference type="InterPro" id="IPR034466">
    <property type="entry name" value="Methyltransferase_Class_B"/>
</dbReference>
<dbReference type="Proteomes" id="UP000618926">
    <property type="component" value="Unassembled WGS sequence"/>
</dbReference>
<feature type="repeat" description="TPR" evidence="7">
    <location>
        <begin position="1315"/>
        <end position="1348"/>
    </location>
</feature>
<dbReference type="SMART" id="SM00028">
    <property type="entry name" value="TPR"/>
    <property type="match status" value="10"/>
</dbReference>
<evidence type="ECO:0000256" key="3">
    <source>
        <dbReference type="ARBA" id="ARBA00022691"/>
    </source>
</evidence>
<dbReference type="InterPro" id="IPR011990">
    <property type="entry name" value="TPR-like_helical_dom_sf"/>
</dbReference>
<name>A0ABR9NU09_9BACT</name>
<keyword evidence="2" id="KW-0004">4Fe-4S</keyword>
<reference evidence="11 12" key="1">
    <citation type="submission" date="2020-10" db="EMBL/GenBank/DDBJ databases">
        <title>Investigation of anaerobic biodegradation of phenanthrene by a sulfate-dependent Geobacter anodireducens strain PheS2.</title>
        <authorList>
            <person name="Zhang Z."/>
        </authorList>
    </citation>
    <scope>NUCLEOTIDE SEQUENCE [LARGE SCALE GENOMIC DNA]</scope>
    <source>
        <strain evidence="11 12">PheS2</strain>
    </source>
</reference>
<keyword evidence="4" id="KW-0479">Metal-binding</keyword>
<evidence type="ECO:0000313" key="11">
    <source>
        <dbReference type="EMBL" id="MBE2887751.1"/>
    </source>
</evidence>
<organism evidence="11 12">
    <name type="scientific">Geobacter anodireducens</name>
    <dbReference type="NCBI Taxonomy" id="1340425"/>
    <lineage>
        <taxon>Bacteria</taxon>
        <taxon>Pseudomonadati</taxon>
        <taxon>Thermodesulfobacteriota</taxon>
        <taxon>Desulfuromonadia</taxon>
        <taxon>Geobacterales</taxon>
        <taxon>Geobacteraceae</taxon>
        <taxon>Geobacter</taxon>
    </lineage>
</organism>
<dbReference type="InterPro" id="IPR006638">
    <property type="entry name" value="Elp3/MiaA/NifB-like_rSAM"/>
</dbReference>
<dbReference type="PROSITE" id="PS51918">
    <property type="entry name" value="RADICAL_SAM"/>
    <property type="match status" value="1"/>
</dbReference>
<feature type="repeat" description="TPR" evidence="7">
    <location>
        <begin position="1281"/>
        <end position="1314"/>
    </location>
</feature>
<comment type="caution">
    <text evidence="11">The sequence shown here is derived from an EMBL/GenBank/DDBJ whole genome shotgun (WGS) entry which is preliminary data.</text>
</comment>
<sequence length="2473" mass="276544">MNTASPLVSIGVAIYNEEKFLRQSLESILSQDYPHIEIIISDNASTDKTHSICKEFIEKDSRIAYYRSNENIGAHANAFKTINVAKGKYYMYAPGHDLWDPTFVSKAVSLMEEDPEVVLCYSRTMRIDMNDNPLGPAHNSWDLRGLSPVDRLTYLVNHISGGDPCNGLIRLEYLKKFDRKFVWGFDQVMLAYFTLAGTIAHIPEPLFFWRMTDDERVESRKATVPQDNDPLNSRKMLSMSMTELWRQMGEATIQVINESDLSMPEKLDCKAEVRQCFTRRYGVQWNEVIPYDLKQDGKNVLMTTSAPPSQTPFSTNEKRPPVGVGFLISVLRDAGHNVFFVDNYLSPSNFLETDYIQRHQIDFVGIYTNTICYRDSLRMFYRLEEMRQKGIWKGKIIAGGPHASVSPETIPPFVDHIVIGEGEYAIRDIVSGKVTERIVQYPSIENLDELPMPAWDYFAEMPYDWGGNWLPEAPVFTMNTSRGCPFDCTFCSVGSIWGRRYTYFSAERVVADIEHVVRNHGAKGIYFREDNFTLNKKRLYEFCNLMIERGINIPWVCETRASSLDRETVELMARAGAKGAYIGVESGSQRLLDFMHKAIKLEDVRQAFKLCQEFGINTAASIIVGVPTETQQDLQMTMDLLREIKPTVTWFNVFVGIPKSNLYRYVLEHKLYDYIDDRGLVYLKGHNERVRAWYGQTWDAGLPVQIQDGMIVTPKVSVIMSVYNGETYLSEAIKSIQTQSFNNFEFVIVNDASTDRTAEILQHIDDPRIRVLTNQQNLGLTKSLNKALNHCRGEFIARMDADDLSHPLRLEKQVAFLESHPTHALVGSSYYVIDERGRTTSHAGVLTESAQIKAGLKDQNWFGHGSVMMRKSALGMVGGYDEEFRYAQDYDLWLRLSELYDVANIHEPLYFWRNTAHAISRSKAREQKHYAELAKKNAQLRILNREMQQTSPGYPLVSVIVPTYNRPDMLPDTLRSILAQTYPNIEIIVVNDAGQDVERIVTEAAPNAVYLCHERNRGLAGARNTGIRHATGKYIAYLDDDDIFYPEHVATLVTFLEGSDYAVAYSDARRTHQVKECGRYTVVKRDLPYSEDFDYDRILVDNFVPVLCFMHEKQCIAESGYFDETLRRHEDWDLWIRMSRKFRFAHIPKVTGEYTCRVDGSGMITGTVPMFLATKSAIYTKYRNVASLDVQRRQRADMWEFMHHLYTFLETRIAPLVPLFMADKRAEGETTLAALAETGATPNQLKSALANQLALAYLKSGAVTEAVAQFEQAVAADAMNPYASHNLAVVYRKTGRTNDAAKVFRQILDRNESEVTALTALAELASERGETAEARELYGRVLAVEPENKAAAESLARLPACGPAMAKEAPLRVAVFSLDLEQYACAHIRAIAPGESLRGSIELKWGVSFRRDQAEIQTSLIDWADLIIIQRFFPKENTVPIINRILAAGKPVIYETDDLLIEVPVTNPHQGLADNSKPYILGLVSQATAVTVSTEEMKRALTPYHRQIHVLPNLLDDRLWNVPMQAKPSGSPVVIGYAGTPDHKADLRLLEDVLERIAAKYGNRVAFRFMGCDTERIKQLPGFSSITFDPGYANYAHTIRKAGIDIGLVPLEDNRFNRCKSNVKWLEYSACGIAGVYADLPPYRSCVKDGETGLLVAGYDVDAWVAAIESLIDNPDRRHAMALAARTEVLANYTLKSRGHLFLDTWRRIAGRSDTSQAKDQGMNASPQPFAPNTAPTGADAPQVSIIIPLYNKVEYTRQCLEALALNTEQALNYEVILVDNASSDGTAEYLRTLSGDVTIVTNLKNLGFAKACNQGGRIARGRCLVFLNNDTIPHPGWLAGLLRGAEQDGADIVGARLLYPNGRAQHAGVAFNEQSIGYHIFNGFPADAPAVNRKRFMQCVTAACMLVKQELFAELGGFDEGYVNGFEDVDFCLRAGERGRRILYAPESVLIHFEETSEGRKDHDTPNIRRFLARWEGKVRCDHQDIYRSEGYRAERQADGRLRIYQADAAPPPTAASAAPQQITPTPATGPAATTPSVSGREKALALKAEGRYVEAIEHLVKIVTAGDNSVLVDLGDCLASLEKYDDALALYEESLALCPTNGRALVGVGVVRYMTRRIAEAADAFSRALEADPADPKALCGLGMARCAQGRNAEGFELYGRALEAEPENLTAVHESVRLAYELGRFSEAARRLESYLRHHPGDIDILFACAGLLHMAGRNADARNALERLMVFSPEYSGAMELLAKLESRDQEPGETATEAEARRLKEDGKYEEALAAFSRAAEAGDSSALADMGDCLAQVGRLDEATARYLEALDADGTDLKALVGLGVVSLVQGKQVKAVTWFNKALKADPANAKALCGLGMVRNMQNKHDEAFGLFARAMDTDPEGLTALHELIRLSYATGRFDEAGERLDRYLMHHPADLDMVFAQAGIRFKAGRYAEALSSIETVLLFASDYEGGRELREAITQAM</sequence>
<evidence type="ECO:0000256" key="7">
    <source>
        <dbReference type="PROSITE-ProRule" id="PRU00339"/>
    </source>
</evidence>
<keyword evidence="7" id="KW-0802">TPR repeat</keyword>
<keyword evidence="5" id="KW-0408">Iron</keyword>
<dbReference type="InterPro" id="IPR019734">
    <property type="entry name" value="TPR_rpt"/>
</dbReference>
<keyword evidence="12" id="KW-1185">Reference proteome</keyword>
<feature type="region of interest" description="Disordered" evidence="8">
    <location>
        <begin position="1714"/>
        <end position="1738"/>
    </location>
</feature>
<feature type="repeat" description="TPR" evidence="7">
    <location>
        <begin position="2070"/>
        <end position="2103"/>
    </location>
</feature>
<dbReference type="InterPro" id="IPR001296">
    <property type="entry name" value="Glyco_trans_1"/>
</dbReference>
<dbReference type="SFLD" id="SFLDG01082">
    <property type="entry name" value="B12-binding_domain_containing"/>
    <property type="match status" value="1"/>
</dbReference>
<dbReference type="CDD" id="cd04186">
    <property type="entry name" value="GT_2_like_c"/>
    <property type="match status" value="1"/>
</dbReference>
<dbReference type="PROSITE" id="PS50005">
    <property type="entry name" value="TPR"/>
    <property type="match status" value="7"/>
</dbReference>
<keyword evidence="6" id="KW-0411">Iron-sulfur</keyword>
<dbReference type="PANTHER" id="PTHR43179">
    <property type="entry name" value="RHAMNOSYLTRANSFERASE WBBL"/>
    <property type="match status" value="1"/>
</dbReference>
<evidence type="ECO:0000313" key="12">
    <source>
        <dbReference type="Proteomes" id="UP000618926"/>
    </source>
</evidence>
<evidence type="ECO:0000256" key="8">
    <source>
        <dbReference type="SAM" id="MobiDB-lite"/>
    </source>
</evidence>
<dbReference type="SUPFAM" id="SSF53448">
    <property type="entry name" value="Nucleotide-diphospho-sugar transferases"/>
    <property type="match status" value="4"/>
</dbReference>
<feature type="repeat" description="TPR" evidence="7">
    <location>
        <begin position="2358"/>
        <end position="2391"/>
    </location>
</feature>
<dbReference type="SMART" id="SM00729">
    <property type="entry name" value="Elp3"/>
    <property type="match status" value="1"/>
</dbReference>
<feature type="repeat" description="TPR" evidence="7">
    <location>
        <begin position="2324"/>
        <end position="2357"/>
    </location>
</feature>
<dbReference type="SFLD" id="SFLDG01123">
    <property type="entry name" value="methyltransferase_(Class_B)"/>
    <property type="match status" value="1"/>
</dbReference>
<proteinExistence type="predicted"/>
<evidence type="ECO:0000256" key="6">
    <source>
        <dbReference type="ARBA" id="ARBA00023014"/>
    </source>
</evidence>
<dbReference type="InterPro" id="IPR020612">
    <property type="entry name" value="Methylthiotransferase_CS"/>
</dbReference>
<dbReference type="PANTHER" id="PTHR43179:SF7">
    <property type="entry name" value="RHAMNOSYLTRANSFERASE WBBL"/>
    <property type="match status" value="1"/>
</dbReference>
<dbReference type="InterPro" id="IPR029044">
    <property type="entry name" value="Nucleotide-diphossugar_trans"/>
</dbReference>
<dbReference type="Gene3D" id="3.90.550.10">
    <property type="entry name" value="Spore Coat Polysaccharide Biosynthesis Protein SpsA, Chain A"/>
    <property type="match status" value="4"/>
</dbReference>
<dbReference type="Gene3D" id="1.25.40.10">
    <property type="entry name" value="Tetratricopeptide repeat domain"/>
    <property type="match status" value="3"/>
</dbReference>
<comment type="cofactor">
    <cofactor evidence="1">
        <name>[4Fe-4S] cluster</name>
        <dbReference type="ChEBI" id="CHEBI:49883"/>
    </cofactor>
</comment>
<evidence type="ECO:0000256" key="2">
    <source>
        <dbReference type="ARBA" id="ARBA00022485"/>
    </source>
</evidence>
<evidence type="ECO:0000259" key="10">
    <source>
        <dbReference type="PROSITE" id="PS51918"/>
    </source>
</evidence>
<evidence type="ECO:0000256" key="5">
    <source>
        <dbReference type="ARBA" id="ARBA00023004"/>
    </source>
</evidence>
<dbReference type="Gene3D" id="3.40.50.2000">
    <property type="entry name" value="Glycogen Phosphorylase B"/>
    <property type="match status" value="1"/>
</dbReference>
<dbReference type="CDD" id="cd01335">
    <property type="entry name" value="Radical_SAM"/>
    <property type="match status" value="1"/>
</dbReference>
<dbReference type="SFLD" id="SFLDS00029">
    <property type="entry name" value="Radical_SAM"/>
    <property type="match status" value="1"/>
</dbReference>
<accession>A0ABR9NU09</accession>
<dbReference type="Pfam" id="PF14559">
    <property type="entry name" value="TPR_19"/>
    <property type="match status" value="2"/>
</dbReference>
<feature type="compositionally biased region" description="Polar residues" evidence="8">
    <location>
        <begin position="1714"/>
        <end position="1727"/>
    </location>
</feature>
<feature type="repeat" description="TPR" evidence="7">
    <location>
        <begin position="2104"/>
        <end position="2137"/>
    </location>
</feature>
<dbReference type="PROSITE" id="PS51332">
    <property type="entry name" value="B12_BINDING"/>
    <property type="match status" value="1"/>
</dbReference>
<dbReference type="SUPFAM" id="SSF53756">
    <property type="entry name" value="UDP-Glycosyltransferase/glycogen phosphorylase"/>
    <property type="match status" value="1"/>
</dbReference>
<feature type="compositionally biased region" description="Low complexity" evidence="8">
    <location>
        <begin position="2016"/>
        <end position="2037"/>
    </location>
</feature>
<feature type="domain" description="B12-binding" evidence="9">
    <location>
        <begin position="297"/>
        <end position="440"/>
    </location>
</feature>
<dbReference type="InterPro" id="IPR001173">
    <property type="entry name" value="Glyco_trans_2-like"/>
</dbReference>
<dbReference type="InterPro" id="IPR058240">
    <property type="entry name" value="rSAM_sf"/>
</dbReference>
<dbReference type="InterPro" id="IPR007197">
    <property type="entry name" value="rSAM"/>
</dbReference>
<evidence type="ECO:0000256" key="4">
    <source>
        <dbReference type="ARBA" id="ARBA00022723"/>
    </source>
</evidence>
<dbReference type="EMBL" id="JADBFD010000008">
    <property type="protein sequence ID" value="MBE2887751.1"/>
    <property type="molecule type" value="Genomic_DNA"/>
</dbReference>
<dbReference type="SUPFAM" id="SSF102114">
    <property type="entry name" value="Radical SAM enzymes"/>
    <property type="match status" value="1"/>
</dbReference>
<dbReference type="Pfam" id="PF00535">
    <property type="entry name" value="Glycos_transf_2"/>
    <property type="match status" value="4"/>
</dbReference>